<evidence type="ECO:0000313" key="1">
    <source>
        <dbReference type="EMBL" id="CAH2060934.1"/>
    </source>
</evidence>
<name>A0ABN8IQ22_9NEOP</name>
<sequence>MALHSRFPDSIAEITSLRERLCQSDSPGSVEGWEFTPPQTLLLRIITRSPPSLHPGFETPKLALMTRLCAYCSLQAIHTKSKERLAVPAA</sequence>
<dbReference type="Proteomes" id="UP000837857">
    <property type="component" value="Chromosome 27"/>
</dbReference>
<reference evidence="1" key="1">
    <citation type="submission" date="2022-03" db="EMBL/GenBank/DDBJ databases">
        <authorList>
            <person name="Martin H S."/>
        </authorList>
    </citation>
    <scope>NUCLEOTIDE SEQUENCE</scope>
</reference>
<protein>
    <submittedName>
        <fullName evidence="1">Uncharacterized protein</fullName>
    </submittedName>
</protein>
<organism evidence="1 2">
    <name type="scientific">Iphiclides podalirius</name>
    <name type="common">scarce swallowtail</name>
    <dbReference type="NCBI Taxonomy" id="110791"/>
    <lineage>
        <taxon>Eukaryota</taxon>
        <taxon>Metazoa</taxon>
        <taxon>Ecdysozoa</taxon>
        <taxon>Arthropoda</taxon>
        <taxon>Hexapoda</taxon>
        <taxon>Insecta</taxon>
        <taxon>Pterygota</taxon>
        <taxon>Neoptera</taxon>
        <taxon>Endopterygota</taxon>
        <taxon>Lepidoptera</taxon>
        <taxon>Glossata</taxon>
        <taxon>Ditrysia</taxon>
        <taxon>Papilionoidea</taxon>
        <taxon>Papilionidae</taxon>
        <taxon>Papilioninae</taxon>
        <taxon>Iphiclides</taxon>
    </lineage>
</organism>
<proteinExistence type="predicted"/>
<dbReference type="EMBL" id="OW152839">
    <property type="protein sequence ID" value="CAH2060934.1"/>
    <property type="molecule type" value="Genomic_DNA"/>
</dbReference>
<evidence type="ECO:0000313" key="2">
    <source>
        <dbReference type="Proteomes" id="UP000837857"/>
    </source>
</evidence>
<gene>
    <name evidence="1" type="ORF">IPOD504_LOCUS11241</name>
</gene>
<keyword evidence="2" id="KW-1185">Reference proteome</keyword>
<accession>A0ABN8IQ22</accession>
<feature type="non-terminal residue" evidence="1">
    <location>
        <position position="90"/>
    </location>
</feature>